<dbReference type="AlphaFoldDB" id="A0A1M7UDD3"/>
<organism evidence="1 2">
    <name type="scientific">Bradyrhizobium erythrophlei</name>
    <dbReference type="NCBI Taxonomy" id="1437360"/>
    <lineage>
        <taxon>Bacteria</taxon>
        <taxon>Pseudomonadati</taxon>
        <taxon>Pseudomonadota</taxon>
        <taxon>Alphaproteobacteria</taxon>
        <taxon>Hyphomicrobiales</taxon>
        <taxon>Nitrobacteraceae</taxon>
        <taxon>Bradyrhizobium</taxon>
    </lineage>
</organism>
<sequence>MSYPVHQEDIEIDHVHNAALCREISERLVIALGQKSIGMSPHLMLLMSRLRDEPPEPINSIR</sequence>
<dbReference type="Proteomes" id="UP000184096">
    <property type="component" value="Chromosome I"/>
</dbReference>
<reference evidence="2" key="1">
    <citation type="submission" date="2016-11" db="EMBL/GenBank/DDBJ databases">
        <authorList>
            <person name="Varghese N."/>
            <person name="Submissions S."/>
        </authorList>
    </citation>
    <scope>NUCLEOTIDE SEQUENCE [LARGE SCALE GENOMIC DNA]</scope>
    <source>
        <strain evidence="2">GAS401</strain>
    </source>
</reference>
<gene>
    <name evidence="1" type="ORF">SAMN05444170_4563</name>
</gene>
<evidence type="ECO:0000313" key="2">
    <source>
        <dbReference type="Proteomes" id="UP000184096"/>
    </source>
</evidence>
<keyword evidence="2" id="KW-1185">Reference proteome</keyword>
<dbReference type="RefSeq" id="WP_072821221.1">
    <property type="nucleotide sequence ID" value="NZ_LT670849.1"/>
</dbReference>
<protein>
    <submittedName>
        <fullName evidence="1">Uncharacterized protein</fullName>
    </submittedName>
</protein>
<name>A0A1M7UDD3_9BRAD</name>
<evidence type="ECO:0000313" key="1">
    <source>
        <dbReference type="EMBL" id="SHN80968.1"/>
    </source>
</evidence>
<proteinExistence type="predicted"/>
<dbReference type="EMBL" id="LT670849">
    <property type="protein sequence ID" value="SHN80968.1"/>
    <property type="molecule type" value="Genomic_DNA"/>
</dbReference>
<accession>A0A1M7UDD3</accession>